<evidence type="ECO:0000256" key="1">
    <source>
        <dbReference type="SAM" id="MobiDB-lite"/>
    </source>
</evidence>
<feature type="compositionally biased region" description="Pro residues" evidence="1">
    <location>
        <begin position="324"/>
        <end position="334"/>
    </location>
</feature>
<evidence type="ECO:0000313" key="2">
    <source>
        <dbReference type="EMBL" id="WOO79596.1"/>
    </source>
</evidence>
<gene>
    <name evidence="2" type="ORF">LOC62_02G003122</name>
</gene>
<feature type="compositionally biased region" description="Low complexity" evidence="1">
    <location>
        <begin position="182"/>
        <end position="207"/>
    </location>
</feature>
<dbReference type="EMBL" id="CP086715">
    <property type="protein sequence ID" value="WOO79596.1"/>
    <property type="molecule type" value="Genomic_DNA"/>
</dbReference>
<accession>A0AAF0Y7Z6</accession>
<name>A0AAF0Y7Z6_9TREE</name>
<feature type="compositionally biased region" description="Basic and acidic residues" evidence="1">
    <location>
        <begin position="441"/>
        <end position="452"/>
    </location>
</feature>
<feature type="compositionally biased region" description="Low complexity" evidence="1">
    <location>
        <begin position="649"/>
        <end position="660"/>
    </location>
</feature>
<feature type="compositionally biased region" description="Basic and acidic residues" evidence="1">
    <location>
        <begin position="504"/>
        <end position="545"/>
    </location>
</feature>
<dbReference type="GeneID" id="87806368"/>
<protein>
    <submittedName>
        <fullName evidence="2">Uncharacterized protein</fullName>
    </submittedName>
</protein>
<feature type="compositionally biased region" description="Pro residues" evidence="1">
    <location>
        <begin position="453"/>
        <end position="464"/>
    </location>
</feature>
<feature type="region of interest" description="Disordered" evidence="1">
    <location>
        <begin position="961"/>
        <end position="1007"/>
    </location>
</feature>
<feature type="compositionally biased region" description="Basic and acidic residues" evidence="1">
    <location>
        <begin position="897"/>
        <end position="913"/>
    </location>
</feature>
<feature type="compositionally biased region" description="Basic and acidic residues" evidence="1">
    <location>
        <begin position="996"/>
        <end position="1007"/>
    </location>
</feature>
<dbReference type="RefSeq" id="XP_062625628.1">
    <property type="nucleotide sequence ID" value="XM_062769644.1"/>
</dbReference>
<feature type="compositionally biased region" description="Low complexity" evidence="1">
    <location>
        <begin position="278"/>
        <end position="293"/>
    </location>
</feature>
<reference evidence="2" key="1">
    <citation type="submission" date="2023-10" db="EMBL/GenBank/DDBJ databases">
        <authorList>
            <person name="Noh H."/>
        </authorList>
    </citation>
    <scope>NUCLEOTIDE SEQUENCE</scope>
    <source>
        <strain evidence="2">DUCC4014</strain>
    </source>
</reference>
<feature type="compositionally biased region" description="Basic and acidic residues" evidence="1">
    <location>
        <begin position="248"/>
        <end position="262"/>
    </location>
</feature>
<feature type="compositionally biased region" description="Basic and acidic residues" evidence="1">
    <location>
        <begin position="665"/>
        <end position="675"/>
    </location>
</feature>
<evidence type="ECO:0000313" key="3">
    <source>
        <dbReference type="Proteomes" id="UP000827549"/>
    </source>
</evidence>
<feature type="compositionally biased region" description="Low complexity" evidence="1">
    <location>
        <begin position="630"/>
        <end position="639"/>
    </location>
</feature>
<feature type="compositionally biased region" description="Pro residues" evidence="1">
    <location>
        <begin position="548"/>
        <end position="560"/>
    </location>
</feature>
<feature type="region of interest" description="Disordered" evidence="1">
    <location>
        <begin position="887"/>
        <end position="923"/>
    </location>
</feature>
<feature type="compositionally biased region" description="Basic and acidic residues" evidence="1">
    <location>
        <begin position="28"/>
        <end position="43"/>
    </location>
</feature>
<feature type="compositionally biased region" description="Basic and acidic residues" evidence="1">
    <location>
        <begin position="80"/>
        <end position="102"/>
    </location>
</feature>
<organism evidence="2 3">
    <name type="scientific">Vanrija pseudolonga</name>
    <dbReference type="NCBI Taxonomy" id="143232"/>
    <lineage>
        <taxon>Eukaryota</taxon>
        <taxon>Fungi</taxon>
        <taxon>Dikarya</taxon>
        <taxon>Basidiomycota</taxon>
        <taxon>Agaricomycotina</taxon>
        <taxon>Tremellomycetes</taxon>
        <taxon>Trichosporonales</taxon>
        <taxon>Trichosporonaceae</taxon>
        <taxon>Vanrija</taxon>
    </lineage>
</organism>
<dbReference type="AlphaFoldDB" id="A0AAF0Y7Z6"/>
<proteinExistence type="predicted"/>
<feature type="compositionally biased region" description="Basic and acidic residues" evidence="1">
    <location>
        <begin position="611"/>
        <end position="628"/>
    </location>
</feature>
<keyword evidence="3" id="KW-1185">Reference proteome</keyword>
<feature type="region of interest" description="Disordered" evidence="1">
    <location>
        <begin position="1"/>
        <end position="718"/>
    </location>
</feature>
<sequence length="1007" mass="105372">MPLLTTRTKIVPSVADPREIVEGDPGNDDEKDKDPVKGSDKNTRFSHTLHPFHRSNKGQSDGDNRPLRVLGDTATEPEEEAKTKPEKAKTKPEEKVEGDVGAKPDPPTKAPETPGRKEDSAQAPKQSAVAEDPFSPTPSTQVGRSAMMPREDPEMVEVPVYQPITLPDGSTALIPMGTAKVPSARPTPAPSSGSSSAPGNSKGKAAATSPSAEKDDTPDKAAGGADKTKKAPSGLAPLHDLHNIPTEKSSDKPGSSKDHATPEEITEANLPKDHASSAKEPSGSSKPPAGASKTPTEGSKPGPGKSDDSAAKPAAGNSADAASKPPPVPKPPRSLPSLPTEPSGTNTVPPEREKEPWEIASPAATMPPVNVTPAPSVNKIKRKPVAKEDDGEPQTLGDKPTDEASPADKTPGSGSAGEKNSASKDKPLPPACPSGPAGGKPESDKPKPHREPPPPPGATPPAADPPGHVYCHCERCCTNPPRAGYHDMATSAAASPKPQPPKELVSKDLSAKEAGAKAPAKEPASKASEAKDAAGKDASAKDTAAKDPAPPKTPSPPPHVPLSHQTAPVHPDHPSFSPVPFPDITGPYGNVPLPKPSPPPGEDASKKKKPGKESSKEKDPKESGKEAEAEASAVEDTATNKPGSKETAGSKLSKAGSKKSNQPDGSKDKAGKDNSDDVASSEETLAGPSKLAAPGKGKAAQTEKDDEKQLAADRHKEVMDKITSVEKSLESVVKDNKEWRTENAEVNKKLLELGAKLLSNDEELKKAIEAESKKPGVQAVLDALKSTNEAQASYFRKLCTDVMDQNSSQHKLTQDAAKLWAREQVTFNLSNYLDNFSRVLAGETRQLVREVQTMADLKRALLLEMSDLMLQKARMSGSEVLAVIPYPAVPGKGPAPPKKDEKKDGKPKEDGKKPPGIPPWAAHIPPGAPMMGMPPPMGFGRPLPQTPNMMSMGPSPGMPFMPGGGDMFGHTHGNPFPMQMPVPFPTGSRPLPQPKVPKDGAKPAEGE</sequence>
<feature type="compositionally biased region" description="Basic and acidic residues" evidence="1">
    <location>
        <begin position="701"/>
        <end position="718"/>
    </location>
</feature>
<dbReference type="Proteomes" id="UP000827549">
    <property type="component" value="Chromosome 2"/>
</dbReference>